<dbReference type="EMBL" id="LKTP01000007">
    <property type="protein sequence ID" value="KRG29600.1"/>
    <property type="molecule type" value="Genomic_DNA"/>
</dbReference>
<keyword evidence="2" id="KW-1185">Reference proteome</keyword>
<dbReference type="Proteomes" id="UP000051643">
    <property type="component" value="Unassembled WGS sequence"/>
</dbReference>
<dbReference type="PANTHER" id="PTHR37833:SF1">
    <property type="entry name" value="SIGNAL PEPTIDE PROTEIN"/>
    <property type="match status" value="1"/>
</dbReference>
<protein>
    <recommendedName>
        <fullName evidence="3">DUF1573 domain-containing protein</fullName>
    </recommendedName>
</protein>
<evidence type="ECO:0000313" key="1">
    <source>
        <dbReference type="EMBL" id="KRG29600.1"/>
    </source>
</evidence>
<name>A0A0Q9Z9I5_9FLAO</name>
<dbReference type="STRING" id="270918.APR42_15820"/>
<evidence type="ECO:0000313" key="2">
    <source>
        <dbReference type="Proteomes" id="UP000051643"/>
    </source>
</evidence>
<dbReference type="Gene3D" id="2.60.40.10">
    <property type="entry name" value="Immunoglobulins"/>
    <property type="match status" value="1"/>
</dbReference>
<dbReference type="PROSITE" id="PS51257">
    <property type="entry name" value="PROKAR_LIPOPROTEIN"/>
    <property type="match status" value="1"/>
</dbReference>
<proteinExistence type="predicted"/>
<dbReference type="Pfam" id="PF07610">
    <property type="entry name" value="DUF1573"/>
    <property type="match status" value="1"/>
</dbReference>
<gene>
    <name evidence="1" type="ORF">APR42_15820</name>
</gene>
<dbReference type="OrthoDB" id="826619at2"/>
<reference evidence="1" key="1">
    <citation type="submission" date="2015-10" db="EMBL/GenBank/DDBJ databases">
        <title>Draft genome sequence of Salegentibacter mishustinae KCTC 12263.</title>
        <authorList>
            <person name="Lin W."/>
            <person name="Zheng Q."/>
        </authorList>
    </citation>
    <scope>NUCLEOTIDE SEQUENCE [LARGE SCALE GENOMIC DNA]</scope>
    <source>
        <strain evidence="1">KCTC 12263</strain>
    </source>
</reference>
<evidence type="ECO:0008006" key="3">
    <source>
        <dbReference type="Google" id="ProtNLM"/>
    </source>
</evidence>
<dbReference type="RefSeq" id="WP_057481222.1">
    <property type="nucleotide sequence ID" value="NZ_BMWR01000001.1"/>
</dbReference>
<organism evidence="1 2">
    <name type="scientific">Salegentibacter mishustinae</name>
    <dbReference type="NCBI Taxonomy" id="270918"/>
    <lineage>
        <taxon>Bacteria</taxon>
        <taxon>Pseudomonadati</taxon>
        <taxon>Bacteroidota</taxon>
        <taxon>Flavobacteriia</taxon>
        <taxon>Flavobacteriales</taxon>
        <taxon>Flavobacteriaceae</taxon>
        <taxon>Salegentibacter</taxon>
    </lineage>
</organism>
<sequence length="154" mass="16564">MKNGILMLAAVGALLFTSCKDNNNNASEKVKAENVESAAERDAQATVYPKMEFEESEHDFGNIPKGKNVEHTFTFTNTGQAPLVITNARSTCGCTVPSYTKEPIQPGETGEMLVKFNGSGNGQVTKTVTVTANTEAGTERLRIKAFVETEQNAS</sequence>
<dbReference type="PANTHER" id="PTHR37833">
    <property type="entry name" value="LIPOPROTEIN-RELATED"/>
    <property type="match status" value="1"/>
</dbReference>
<comment type="caution">
    <text evidence="1">The sequence shown here is derived from an EMBL/GenBank/DDBJ whole genome shotgun (WGS) entry which is preliminary data.</text>
</comment>
<dbReference type="AlphaFoldDB" id="A0A0Q9Z9I5"/>
<dbReference type="InterPro" id="IPR011467">
    <property type="entry name" value="DUF1573"/>
</dbReference>
<dbReference type="InterPro" id="IPR013783">
    <property type="entry name" value="Ig-like_fold"/>
</dbReference>
<accession>A0A0Q9Z9I5</accession>